<dbReference type="Pfam" id="PF00338">
    <property type="entry name" value="Ribosomal_S10"/>
    <property type="match status" value="1"/>
</dbReference>
<evidence type="ECO:0000256" key="3">
    <source>
        <dbReference type="ARBA" id="ARBA00022980"/>
    </source>
</evidence>
<dbReference type="EnsemblMetazoa" id="tetur21g00950.1">
    <property type="protein sequence ID" value="tetur21g00950.1"/>
    <property type="gene ID" value="tetur21g00950"/>
</dbReference>
<evidence type="ECO:0000256" key="2">
    <source>
        <dbReference type="ARBA" id="ARBA00007102"/>
    </source>
</evidence>
<dbReference type="HOGENOM" id="CLU_099082_1_0_1"/>
<comment type="subcellular location">
    <subcellularLocation>
        <location evidence="1">Mitochondrion</location>
    </subcellularLocation>
</comment>
<dbReference type="InterPro" id="IPR027486">
    <property type="entry name" value="Ribosomal_uS10_dom"/>
</dbReference>
<dbReference type="Proteomes" id="UP000015104">
    <property type="component" value="Unassembled WGS sequence"/>
</dbReference>
<name>T1KTT5_TETUR</name>
<dbReference type="STRING" id="32264.T1KTT5"/>
<dbReference type="PANTHER" id="PTHR13334">
    <property type="entry name" value="MITOCHONDRIAL 28S RIBOSOMAL PROTEIN S10"/>
    <property type="match status" value="1"/>
</dbReference>
<organism evidence="9 10">
    <name type="scientific">Tetranychus urticae</name>
    <name type="common">Two-spotted spider mite</name>
    <dbReference type="NCBI Taxonomy" id="32264"/>
    <lineage>
        <taxon>Eukaryota</taxon>
        <taxon>Metazoa</taxon>
        <taxon>Ecdysozoa</taxon>
        <taxon>Arthropoda</taxon>
        <taxon>Chelicerata</taxon>
        <taxon>Arachnida</taxon>
        <taxon>Acari</taxon>
        <taxon>Acariformes</taxon>
        <taxon>Trombidiformes</taxon>
        <taxon>Prostigmata</taxon>
        <taxon>Eleutherengona</taxon>
        <taxon>Raphignathae</taxon>
        <taxon>Tetranychoidea</taxon>
        <taxon>Tetranychidae</taxon>
        <taxon>Tetranychus</taxon>
    </lineage>
</organism>
<reference evidence="9" key="2">
    <citation type="submission" date="2015-06" db="UniProtKB">
        <authorList>
            <consortium name="EnsemblMetazoa"/>
        </authorList>
    </citation>
    <scope>IDENTIFICATION</scope>
</reference>
<evidence type="ECO:0000256" key="5">
    <source>
        <dbReference type="ARBA" id="ARBA00023274"/>
    </source>
</evidence>
<dbReference type="InterPro" id="IPR036838">
    <property type="entry name" value="Ribosomal_uS10_dom_sf"/>
</dbReference>
<accession>T1KTT5</accession>
<dbReference type="AlphaFoldDB" id="T1KTT5"/>
<dbReference type="InterPro" id="IPR040055">
    <property type="entry name" value="Ribosomal_uS10m"/>
</dbReference>
<keyword evidence="4" id="KW-0496">Mitochondrion</keyword>
<dbReference type="eggNOG" id="KOG3321">
    <property type="taxonomic scope" value="Eukaryota"/>
</dbReference>
<dbReference type="GO" id="GO:0005763">
    <property type="term" value="C:mitochondrial small ribosomal subunit"/>
    <property type="evidence" value="ECO:0007669"/>
    <property type="project" value="InterPro"/>
</dbReference>
<dbReference type="SUPFAM" id="SSF54999">
    <property type="entry name" value="Ribosomal protein S10"/>
    <property type="match status" value="1"/>
</dbReference>
<evidence type="ECO:0000256" key="7">
    <source>
        <dbReference type="ARBA" id="ARBA00035544"/>
    </source>
</evidence>
<keyword evidence="3" id="KW-0689">Ribosomal protein</keyword>
<dbReference type="EMBL" id="CAEY01000546">
    <property type="status" value="NOT_ANNOTATED_CDS"/>
    <property type="molecule type" value="Genomic_DNA"/>
</dbReference>
<dbReference type="SMART" id="SM01403">
    <property type="entry name" value="Ribosomal_S10"/>
    <property type="match status" value="1"/>
</dbReference>
<evidence type="ECO:0000259" key="8">
    <source>
        <dbReference type="SMART" id="SM01403"/>
    </source>
</evidence>
<protein>
    <recommendedName>
        <fullName evidence="6">Small ribosomal subunit protein uS10m</fullName>
    </recommendedName>
    <alternativeName>
        <fullName evidence="7">28S ribosomal protein S10, mitochondrial</fullName>
    </alternativeName>
</protein>
<evidence type="ECO:0000256" key="4">
    <source>
        <dbReference type="ARBA" id="ARBA00023128"/>
    </source>
</evidence>
<reference evidence="10" key="1">
    <citation type="submission" date="2011-08" db="EMBL/GenBank/DDBJ databases">
        <authorList>
            <person name="Rombauts S."/>
        </authorList>
    </citation>
    <scope>NUCLEOTIDE SEQUENCE</scope>
    <source>
        <strain evidence="10">London</strain>
    </source>
</reference>
<sequence length="164" mass="19202">MFFSVGFETKIIEWEHKLHVDRCKQASADKTDETEDLDVLYKKIELKLQAHDPPVLQSYKKFVLTVSEELGIPVVKAEEPWRHIQRRPLLKSRFIYKDHRAVYEFRTYFLNMQFKHLTGSTADTFLEYIERNLPEGVHLEVVKTALSKMPDHINAKEALAAATE</sequence>
<comment type="similarity">
    <text evidence="2">Belongs to the universal ribosomal protein uS10 family.</text>
</comment>
<feature type="domain" description="Small ribosomal subunit protein uS10" evidence="8">
    <location>
        <begin position="45"/>
        <end position="142"/>
    </location>
</feature>
<evidence type="ECO:0000256" key="1">
    <source>
        <dbReference type="ARBA" id="ARBA00004173"/>
    </source>
</evidence>
<keyword evidence="10" id="KW-1185">Reference proteome</keyword>
<keyword evidence="5" id="KW-0687">Ribonucleoprotein</keyword>
<evidence type="ECO:0000313" key="9">
    <source>
        <dbReference type="EnsemblMetazoa" id="tetur21g00950.1"/>
    </source>
</evidence>
<dbReference type="PANTHER" id="PTHR13334:SF4">
    <property type="entry name" value="SMALL RIBOSOMAL SUBUNIT PROTEIN US10M"/>
    <property type="match status" value="1"/>
</dbReference>
<dbReference type="Gene3D" id="3.30.70.600">
    <property type="entry name" value="Ribosomal protein S10 domain"/>
    <property type="match status" value="1"/>
</dbReference>
<evidence type="ECO:0000313" key="10">
    <source>
        <dbReference type="Proteomes" id="UP000015104"/>
    </source>
</evidence>
<evidence type="ECO:0000256" key="6">
    <source>
        <dbReference type="ARBA" id="ARBA00035261"/>
    </source>
</evidence>
<proteinExistence type="inferred from homology"/>